<dbReference type="InterPro" id="IPR036390">
    <property type="entry name" value="WH_DNA-bd_sf"/>
</dbReference>
<sequence length="190" mass="21830">MDYGKEYDLLRTMEQVYSSIITVSNKLQATGNKYCSPLTSRQYMTILAILHLPENETTIVNIANKLGATKQNITQVIESLKKKEFVSIIPSIQDKRAINVIVTKLGIEAMVNCGKNSIVDFMAEIFKDFNKEELEIFWRMLIKLYSFDGVKMDGFETDVQIPNTVSNEDIRRTIERFSSRRKEAANETRT</sequence>
<feature type="domain" description="HTH marR-type" evidence="1">
    <location>
        <begin position="6"/>
        <end position="146"/>
    </location>
</feature>
<evidence type="ECO:0000259" key="1">
    <source>
        <dbReference type="PROSITE" id="PS50995"/>
    </source>
</evidence>
<dbReference type="Gene3D" id="1.10.10.10">
    <property type="entry name" value="Winged helix-like DNA-binding domain superfamily/Winged helix DNA-binding domain"/>
    <property type="match status" value="1"/>
</dbReference>
<organism evidence="2 3">
    <name type="scientific">Caproicibacter fermentans</name>
    <dbReference type="NCBI Taxonomy" id="2576756"/>
    <lineage>
        <taxon>Bacteria</taxon>
        <taxon>Bacillati</taxon>
        <taxon>Bacillota</taxon>
        <taxon>Clostridia</taxon>
        <taxon>Eubacteriales</taxon>
        <taxon>Acutalibacteraceae</taxon>
        <taxon>Caproicibacter</taxon>
    </lineage>
</organism>
<keyword evidence="3" id="KW-1185">Reference proteome</keyword>
<dbReference type="RefSeq" id="WP_156990785.1">
    <property type="nucleotide sequence ID" value="NZ_VWXL01000068.1"/>
</dbReference>
<dbReference type="EMBL" id="VWXL01000068">
    <property type="protein sequence ID" value="MVB11640.1"/>
    <property type="molecule type" value="Genomic_DNA"/>
</dbReference>
<dbReference type="InterPro" id="IPR000835">
    <property type="entry name" value="HTH_MarR-typ"/>
</dbReference>
<dbReference type="Pfam" id="PF12802">
    <property type="entry name" value="MarR_2"/>
    <property type="match status" value="1"/>
</dbReference>
<dbReference type="PRINTS" id="PR00598">
    <property type="entry name" value="HTHMARR"/>
</dbReference>
<comment type="caution">
    <text evidence="2">The sequence shown here is derived from an EMBL/GenBank/DDBJ whole genome shotgun (WGS) entry which is preliminary data.</text>
</comment>
<dbReference type="SMART" id="SM00347">
    <property type="entry name" value="HTH_MARR"/>
    <property type="match status" value="1"/>
</dbReference>
<dbReference type="InterPro" id="IPR039422">
    <property type="entry name" value="MarR/SlyA-like"/>
</dbReference>
<dbReference type="OrthoDB" id="1644269at2"/>
<dbReference type="PROSITE" id="PS50995">
    <property type="entry name" value="HTH_MARR_2"/>
    <property type="match status" value="1"/>
</dbReference>
<accession>A0A6N8I1L4</accession>
<dbReference type="PANTHER" id="PTHR33164:SF43">
    <property type="entry name" value="HTH-TYPE TRANSCRIPTIONAL REPRESSOR YETL"/>
    <property type="match status" value="1"/>
</dbReference>
<dbReference type="AlphaFoldDB" id="A0A6N8I1L4"/>
<dbReference type="GO" id="GO:0006950">
    <property type="term" value="P:response to stress"/>
    <property type="evidence" value="ECO:0007669"/>
    <property type="project" value="TreeGrafter"/>
</dbReference>
<dbReference type="InterPro" id="IPR036388">
    <property type="entry name" value="WH-like_DNA-bd_sf"/>
</dbReference>
<protein>
    <recommendedName>
        <fullName evidence="1">HTH marR-type domain-containing protein</fullName>
    </recommendedName>
</protein>
<dbReference type="GO" id="GO:0003700">
    <property type="term" value="F:DNA-binding transcription factor activity"/>
    <property type="evidence" value="ECO:0007669"/>
    <property type="project" value="InterPro"/>
</dbReference>
<name>A0A6N8I1L4_9FIRM</name>
<evidence type="ECO:0000313" key="3">
    <source>
        <dbReference type="Proteomes" id="UP000469440"/>
    </source>
</evidence>
<proteinExistence type="predicted"/>
<dbReference type="PANTHER" id="PTHR33164">
    <property type="entry name" value="TRANSCRIPTIONAL REGULATOR, MARR FAMILY"/>
    <property type="match status" value="1"/>
</dbReference>
<gene>
    <name evidence="2" type="ORF">CAFE_23620</name>
</gene>
<evidence type="ECO:0000313" key="2">
    <source>
        <dbReference type="EMBL" id="MVB11640.1"/>
    </source>
</evidence>
<reference evidence="2 3" key="1">
    <citation type="submission" date="2019-09" db="EMBL/GenBank/DDBJ databases">
        <title>Genome sequence of Clostridium sp. EA1.</title>
        <authorList>
            <person name="Poehlein A."/>
            <person name="Bengelsdorf F.R."/>
            <person name="Daniel R."/>
        </authorList>
    </citation>
    <scope>NUCLEOTIDE SEQUENCE [LARGE SCALE GENOMIC DNA]</scope>
    <source>
        <strain evidence="2 3">EA1</strain>
    </source>
</reference>
<dbReference type="SUPFAM" id="SSF46785">
    <property type="entry name" value="Winged helix' DNA-binding domain"/>
    <property type="match status" value="1"/>
</dbReference>
<dbReference type="Proteomes" id="UP000469440">
    <property type="component" value="Unassembled WGS sequence"/>
</dbReference>